<gene>
    <name evidence="3" type="ORF">Mal33_31530</name>
</gene>
<reference evidence="3 4" key="1">
    <citation type="submission" date="2019-02" db="EMBL/GenBank/DDBJ databases">
        <title>Deep-cultivation of Planctomycetes and their phenomic and genomic characterization uncovers novel biology.</title>
        <authorList>
            <person name="Wiegand S."/>
            <person name="Jogler M."/>
            <person name="Boedeker C."/>
            <person name="Pinto D."/>
            <person name="Vollmers J."/>
            <person name="Rivas-Marin E."/>
            <person name="Kohn T."/>
            <person name="Peeters S.H."/>
            <person name="Heuer A."/>
            <person name="Rast P."/>
            <person name="Oberbeckmann S."/>
            <person name="Bunk B."/>
            <person name="Jeske O."/>
            <person name="Meyerdierks A."/>
            <person name="Storesund J.E."/>
            <person name="Kallscheuer N."/>
            <person name="Luecker S."/>
            <person name="Lage O.M."/>
            <person name="Pohl T."/>
            <person name="Merkel B.J."/>
            <person name="Hornburger P."/>
            <person name="Mueller R.-W."/>
            <person name="Bruemmer F."/>
            <person name="Labrenz M."/>
            <person name="Spormann A.M."/>
            <person name="Op den Camp H."/>
            <person name="Overmann J."/>
            <person name="Amann R."/>
            <person name="Jetten M.S.M."/>
            <person name="Mascher T."/>
            <person name="Medema M.H."/>
            <person name="Devos D.P."/>
            <person name="Kaster A.-K."/>
            <person name="Ovreas L."/>
            <person name="Rohde M."/>
            <person name="Galperin M.Y."/>
            <person name="Jogler C."/>
        </authorList>
    </citation>
    <scope>NUCLEOTIDE SEQUENCE [LARGE SCALE GENOMIC DNA]</scope>
    <source>
        <strain evidence="3 4">Mal33</strain>
    </source>
</reference>
<keyword evidence="2" id="KW-0812">Transmembrane</keyword>
<dbReference type="EMBL" id="CP036318">
    <property type="protein sequence ID" value="QDV57152.1"/>
    <property type="molecule type" value="Genomic_DNA"/>
</dbReference>
<dbReference type="RefSeq" id="WP_145286309.1">
    <property type="nucleotide sequence ID" value="NZ_CP036318.1"/>
</dbReference>
<accession>A0A518IVN1</accession>
<dbReference type="Proteomes" id="UP000316770">
    <property type="component" value="Chromosome"/>
</dbReference>
<keyword evidence="2" id="KW-0472">Membrane</keyword>
<keyword evidence="4" id="KW-1185">Reference proteome</keyword>
<evidence type="ECO:0000313" key="3">
    <source>
        <dbReference type="EMBL" id="QDV57152.1"/>
    </source>
</evidence>
<evidence type="ECO:0000313" key="4">
    <source>
        <dbReference type="Proteomes" id="UP000316770"/>
    </source>
</evidence>
<feature type="transmembrane region" description="Helical" evidence="2">
    <location>
        <begin position="219"/>
        <end position="240"/>
    </location>
</feature>
<dbReference type="AlphaFoldDB" id="A0A518IVN1"/>
<protein>
    <submittedName>
        <fullName evidence="3">Uncharacterized protein</fullName>
    </submittedName>
</protein>
<feature type="region of interest" description="Disordered" evidence="1">
    <location>
        <begin position="287"/>
        <end position="400"/>
    </location>
</feature>
<proteinExistence type="predicted"/>
<sequence length="811" mass="84085">MRLTVRTLLAYLDHVLPEEANEALSAKLRDSPYATQLADKIKASIQRTDLGAPAVGAVHPIEDANTIAEYLDSVLPGERIPEVERVLLESDVHMSEAAACHQILTLVLSRPALVPHGLRDRIYQLSQAAAAAGAGDATVISPAGSSLAAASVVSLDLPAGEAAAVESGTAQEIDSAETVAVPFRSGAAAASAANGHPPGLSPRRPDVPEYLRAGRPSRIIPWLMTLGLCAVLLFIIAKAFQPVSRLASDQTEEYTVGDPLQVAREDQPAASFDADGEEPAAVAVTEPVKPSAAATGADPSGAEVPPANAAADSSEPAAPVASEPKPATAPEPTDLMPTTAEPSEPAAAVPAAASPAPAAAETPAATTTANPTAAPTAGSDVAMPAEPANPAEEPAAVATTAPAAAPALEPAMEPAATIDPAAPPASEAAEPFGVLESENTLLIQRSDAGWDRVTKESGGLSGRALVNLPTFRSRILLSDGVALTSVGAAEFSFDAKSDSDAVIDLEYGRFLFESATPGATIHLNLAGQEATLHLPTAESKAAIQVTAFRAPGADPEVAESIQPVVALQVLEGTVGWAVADGESIPLSAPVRWSRVGTADATNDVSDLPDWAEAPEANAVSIDSLSQKGLLELIDATKTIEISLREAVGFRRAEVASLAARSLLALGVSDVYFGTKGIFENDAQKSHWQEHFVAVQSRLDRGGRFATDLRDSIVRMDAARAPGLYRLLWGFSPEQLAGGDDFALIEALNDAALAKRVLALENLRAITGTTLSFRPQETGPRRAAAAKKWDTKLAAKDLRWEEPPTPLSVLER</sequence>
<feature type="compositionally biased region" description="Low complexity" evidence="1">
    <location>
        <begin position="305"/>
        <end position="326"/>
    </location>
</feature>
<evidence type="ECO:0000256" key="1">
    <source>
        <dbReference type="SAM" id="MobiDB-lite"/>
    </source>
</evidence>
<keyword evidence="2" id="KW-1133">Transmembrane helix</keyword>
<organism evidence="3 4">
    <name type="scientific">Rosistilla oblonga</name>
    <dbReference type="NCBI Taxonomy" id="2527990"/>
    <lineage>
        <taxon>Bacteria</taxon>
        <taxon>Pseudomonadati</taxon>
        <taxon>Planctomycetota</taxon>
        <taxon>Planctomycetia</taxon>
        <taxon>Pirellulales</taxon>
        <taxon>Pirellulaceae</taxon>
        <taxon>Rosistilla</taxon>
    </lineage>
</organism>
<name>A0A518IVN1_9BACT</name>
<evidence type="ECO:0000256" key="2">
    <source>
        <dbReference type="SAM" id="Phobius"/>
    </source>
</evidence>
<feature type="compositionally biased region" description="Low complexity" evidence="1">
    <location>
        <begin position="337"/>
        <end position="400"/>
    </location>
</feature>